<reference evidence="2 3" key="1">
    <citation type="submission" date="2018-05" db="EMBL/GenBank/DDBJ databases">
        <title>Complete Genome Sequence of Methylobacterium sp. 17Sr1-28.</title>
        <authorList>
            <person name="Srinivasan S."/>
        </authorList>
    </citation>
    <scope>NUCLEOTIDE SEQUENCE [LARGE SCALE GENOMIC DNA]</scope>
    <source>
        <strain evidence="2 3">17Sr1-28</strain>
    </source>
</reference>
<sequence length="97" mass="10388">MRRGNGRDGWAGRRRRSAGTPGIGNGPLVRRWIGARRRRASREGRDARGEGAEIIVLTWAQTFGRGTAATPDPARDPHFGGAEPPVVEFGGEGRPGS</sequence>
<dbReference type="OrthoDB" id="9945938at2"/>
<feature type="region of interest" description="Disordered" evidence="1">
    <location>
        <begin position="1"/>
        <end position="28"/>
    </location>
</feature>
<dbReference type="KEGG" id="mtea:DK419_02625"/>
<dbReference type="Proteomes" id="UP000245444">
    <property type="component" value="Chromosome"/>
</dbReference>
<dbReference type="EMBL" id="CP029553">
    <property type="protein sequence ID" value="AWN45349.1"/>
    <property type="molecule type" value="Genomic_DNA"/>
</dbReference>
<organism evidence="2 3">
    <name type="scientific">Methylobacterium terrae</name>
    <dbReference type="NCBI Taxonomy" id="2202827"/>
    <lineage>
        <taxon>Bacteria</taxon>
        <taxon>Pseudomonadati</taxon>
        <taxon>Pseudomonadota</taxon>
        <taxon>Alphaproteobacteria</taxon>
        <taxon>Hyphomicrobiales</taxon>
        <taxon>Methylobacteriaceae</taxon>
        <taxon>Methylobacterium</taxon>
    </lineage>
</organism>
<evidence type="ECO:0000313" key="3">
    <source>
        <dbReference type="Proteomes" id="UP000245444"/>
    </source>
</evidence>
<gene>
    <name evidence="2" type="ORF">DK419_02625</name>
</gene>
<dbReference type="RefSeq" id="WP_109957718.1">
    <property type="nucleotide sequence ID" value="NZ_CP029553.1"/>
</dbReference>
<evidence type="ECO:0000256" key="1">
    <source>
        <dbReference type="SAM" id="MobiDB-lite"/>
    </source>
</evidence>
<proteinExistence type="predicted"/>
<name>A0A2U8WH19_9HYPH</name>
<dbReference type="AlphaFoldDB" id="A0A2U8WH19"/>
<feature type="region of interest" description="Disordered" evidence="1">
    <location>
        <begin position="66"/>
        <end position="97"/>
    </location>
</feature>
<evidence type="ECO:0000313" key="2">
    <source>
        <dbReference type="EMBL" id="AWN45349.1"/>
    </source>
</evidence>
<accession>A0A2U8WH19</accession>
<keyword evidence="3" id="KW-1185">Reference proteome</keyword>
<protein>
    <submittedName>
        <fullName evidence="2">Uncharacterized protein</fullName>
    </submittedName>
</protein>